<dbReference type="InterPro" id="IPR016898">
    <property type="entry name" value="Polyphosphate_phosphotransfera"/>
</dbReference>
<keyword evidence="6" id="KW-1185">Reference proteome</keyword>
<dbReference type="SUPFAM" id="SSF52540">
    <property type="entry name" value="P-loop containing nucleoside triphosphate hydrolases"/>
    <property type="match status" value="1"/>
</dbReference>
<organism evidence="5 6">
    <name type="scientific">Minwuia thermotolerans</name>
    <dbReference type="NCBI Taxonomy" id="2056226"/>
    <lineage>
        <taxon>Bacteria</taxon>
        <taxon>Pseudomonadati</taxon>
        <taxon>Pseudomonadota</taxon>
        <taxon>Alphaproteobacteria</taxon>
        <taxon>Minwuiales</taxon>
        <taxon>Minwuiaceae</taxon>
        <taxon>Minwuia</taxon>
    </lineage>
</organism>
<dbReference type="OrthoDB" id="9775224at2"/>
<evidence type="ECO:0000256" key="2">
    <source>
        <dbReference type="ARBA" id="ARBA00022679"/>
    </source>
</evidence>
<dbReference type="InterPro" id="IPR027417">
    <property type="entry name" value="P-loop_NTPase"/>
</dbReference>
<evidence type="ECO:0000313" key="5">
    <source>
        <dbReference type="EMBL" id="PJK29678.1"/>
    </source>
</evidence>
<name>A0A2M9G1T4_9PROT</name>
<comment type="similarity">
    <text evidence="1">Belongs to the polyphosphate kinase 2 (PPK2) family. Class I subfamily.</text>
</comment>
<comment type="caution">
    <text evidence="5">The sequence shown here is derived from an EMBL/GenBank/DDBJ whole genome shotgun (WGS) entry which is preliminary data.</text>
</comment>
<accession>A0A2M9G1T4</accession>
<dbReference type="AlphaFoldDB" id="A0A2M9G1T4"/>
<evidence type="ECO:0000259" key="4">
    <source>
        <dbReference type="Pfam" id="PF03976"/>
    </source>
</evidence>
<dbReference type="InterPro" id="IPR022488">
    <property type="entry name" value="PPK2-related"/>
</dbReference>
<dbReference type="GO" id="GO:0008976">
    <property type="term" value="F:polyphosphate kinase activity"/>
    <property type="evidence" value="ECO:0007669"/>
    <property type="project" value="InterPro"/>
</dbReference>
<reference evidence="5 6" key="1">
    <citation type="submission" date="2017-11" db="EMBL/GenBank/DDBJ databases">
        <title>Draft genome sequence of Rhizobiales bacterium SY3-13.</title>
        <authorList>
            <person name="Sun C."/>
        </authorList>
    </citation>
    <scope>NUCLEOTIDE SEQUENCE [LARGE SCALE GENOMIC DNA]</scope>
    <source>
        <strain evidence="5 6">SY3-13</strain>
    </source>
</reference>
<dbReference type="PIRSF" id="PIRSF028756">
    <property type="entry name" value="PPK2_prd"/>
    <property type="match status" value="1"/>
</dbReference>
<dbReference type="PANTHER" id="PTHR34383">
    <property type="entry name" value="POLYPHOSPHATE:AMP PHOSPHOTRANSFERASE-RELATED"/>
    <property type="match status" value="1"/>
</dbReference>
<evidence type="ECO:0000313" key="6">
    <source>
        <dbReference type="Proteomes" id="UP000229498"/>
    </source>
</evidence>
<dbReference type="RefSeq" id="WP_109793703.1">
    <property type="nucleotide sequence ID" value="NZ_PHIG01000032.1"/>
</dbReference>
<evidence type="ECO:0000256" key="3">
    <source>
        <dbReference type="ARBA" id="ARBA00022777"/>
    </source>
</evidence>
<feature type="domain" description="Polyphosphate kinase-2-related" evidence="4">
    <location>
        <begin position="16"/>
        <end position="233"/>
    </location>
</feature>
<dbReference type="Pfam" id="PF03976">
    <property type="entry name" value="PPK2"/>
    <property type="match status" value="1"/>
</dbReference>
<dbReference type="Gene3D" id="3.40.50.300">
    <property type="entry name" value="P-loop containing nucleotide triphosphate hydrolases"/>
    <property type="match status" value="1"/>
</dbReference>
<protein>
    <submittedName>
        <fullName evidence="5">Polyphosphate kinase</fullName>
    </submittedName>
</protein>
<evidence type="ECO:0000256" key="1">
    <source>
        <dbReference type="ARBA" id="ARBA00009924"/>
    </source>
</evidence>
<proteinExistence type="inferred from homology"/>
<dbReference type="PANTHER" id="PTHR34383:SF3">
    <property type="entry name" value="POLYPHOSPHATE:AMP PHOSPHOTRANSFERASE"/>
    <property type="match status" value="1"/>
</dbReference>
<keyword evidence="3 5" id="KW-0418">Kinase</keyword>
<dbReference type="EMBL" id="PHIG01000032">
    <property type="protein sequence ID" value="PJK29678.1"/>
    <property type="molecule type" value="Genomic_DNA"/>
</dbReference>
<keyword evidence="2" id="KW-0808">Transferase</keyword>
<sequence>MASRLADVDLDATIGRKDYAARLDDLQHAMRTIELAYRRFDLRACIVLEGWDAAGKGGLIRRMTARMDPRGFQVWPIAAPKAQYHGRHYLERFWARLPEPGMVAIFDRSWYGRVLVERVEGFAEEAEWRRAYDEINDFERMLTDDGVQVVKLFLHVSAEEQERRFRARLDDPWKRWKLTVEDFRNLDRRRAYEAAIDEMLARTDSPDAPWRVISAEQKRHGRIAALSQVAEHLGAGVDLGPPPLDPDVETLAAERLKGD</sequence>
<dbReference type="Proteomes" id="UP000229498">
    <property type="component" value="Unassembled WGS sequence"/>
</dbReference>
<gene>
    <name evidence="5" type="ORF">CVT23_11585</name>
</gene>